<dbReference type="PANTHER" id="PTHR10925:SF5">
    <property type="entry name" value="RNA CYTIDINE ACETYLTRANSFERASE"/>
    <property type="match status" value="1"/>
</dbReference>
<dbReference type="Gene3D" id="3.40.630.30">
    <property type="match status" value="1"/>
</dbReference>
<feature type="binding site" evidence="9">
    <location>
        <position position="300"/>
    </location>
    <ligand>
        <name>ATP</name>
        <dbReference type="ChEBI" id="CHEBI:30616"/>
    </ligand>
</feature>
<dbReference type="GO" id="GO:0051392">
    <property type="term" value="F:tRNA cytidine N4-acetyltransferase activity"/>
    <property type="evidence" value="ECO:0007669"/>
    <property type="project" value="UniProtKB-UniRule"/>
</dbReference>
<dbReference type="Gene3D" id="1.20.120.890">
    <property type="entry name" value="tRNA(Met) cytidine acetyltransferase, tail domain"/>
    <property type="match status" value="1"/>
</dbReference>
<dbReference type="Gene3D" id="3.40.50.300">
    <property type="entry name" value="P-loop containing nucleotide triphosphate hydrolases"/>
    <property type="match status" value="1"/>
</dbReference>
<dbReference type="FunFam" id="3.40.50.300:FF:001011">
    <property type="entry name" value="tRNA(Met) cytidine acetyltransferase TmcA"/>
    <property type="match status" value="1"/>
</dbReference>
<evidence type="ECO:0000256" key="2">
    <source>
        <dbReference type="ARBA" id="ARBA00022555"/>
    </source>
</evidence>
<keyword evidence="8 9" id="KW-0012">Acyltransferase</keyword>
<feature type="domain" description="N-acetyltransferase" evidence="10">
    <location>
        <begin position="365"/>
        <end position="516"/>
    </location>
</feature>
<dbReference type="EC" id="2.3.1.193" evidence="9"/>
<dbReference type="EMBL" id="SNYQ01000003">
    <property type="protein sequence ID" value="TDQ58004.1"/>
    <property type="molecule type" value="Genomic_DNA"/>
</dbReference>
<keyword evidence="4 9" id="KW-0819">tRNA processing</keyword>
<dbReference type="SUPFAM" id="SSF52540">
    <property type="entry name" value="P-loop containing nucleoside triphosphate hydrolases"/>
    <property type="match status" value="1"/>
</dbReference>
<dbReference type="InterPro" id="IPR016181">
    <property type="entry name" value="Acyl_CoA_acyltransferase"/>
</dbReference>
<evidence type="ECO:0000256" key="4">
    <source>
        <dbReference type="ARBA" id="ARBA00022694"/>
    </source>
</evidence>
<name>A0A4R6VI10_9PAST</name>
<sequence>MLPERRIQILISAELPDIADNVLLIGEGGLAPEKAKNLLGREFENILFDARYGLNAEALAIAAGTLKAGGLLVILFAHWDNPAAYSDQDSLRWSGEANAIAALNFFRHFQACVSKYEFPLLRGEAGKRAVAFAYSFSAQGTLAQRQKIQATAAQQQILQGILSARAEIYFLTAKRGRGKSALAGMLAARLREKVYLTAPNKQAAATLMAFAPPQLEFIAPDALARRLFSEPQLGDEAWLLVDEAAMIPLPLLEIFGRRFKHILFTTTLHSYEGTGRGFELKFRRYLRRSYESFELEQPLRWRQGDMLEAFIEDLLLLRAEDEFPRIPFMPGAQIEIARVEQTEIIRRIGTFYGLLVLAHYRTSVLDLRRLFDAGAQRFYRARAGTALIGAVWALEEGGIADEALIRAIQRGQRRPKGHLVAQVLASLTHCAEFCRLNSVRISRIAIQPDWQKRGIGRQLLHYLKAESETDFLSVSFGYHENLWRFWRKCGFIPAHIGEHKEASSGCYTIIMLYPLSEAGRRLCKAAQRQFERNIGLGFHPLRTHFVTQQADWSLQREDRLSLRDFACYHRSLAAATPAIRRLLATAAPSDCPLLRDYLRRRSAAQQESKAQIALYRQEIGALLQKLSSTLTTSE</sequence>
<dbReference type="InterPro" id="IPR013562">
    <property type="entry name" value="TmcA/NAT10_N"/>
</dbReference>
<dbReference type="AlphaFoldDB" id="A0A4R6VI10"/>
<evidence type="ECO:0000256" key="6">
    <source>
        <dbReference type="ARBA" id="ARBA00022840"/>
    </source>
</evidence>
<dbReference type="Pfam" id="PF08351">
    <property type="entry name" value="TmcA_N"/>
    <property type="match status" value="1"/>
</dbReference>
<dbReference type="GO" id="GO:0005524">
    <property type="term" value="F:ATP binding"/>
    <property type="evidence" value="ECO:0007669"/>
    <property type="project" value="UniProtKB-UniRule"/>
</dbReference>
<dbReference type="HAMAP" id="MF_01886">
    <property type="entry name" value="tRNA_acetyltr_TmcA"/>
    <property type="match status" value="1"/>
</dbReference>
<dbReference type="Pfam" id="PF05127">
    <property type="entry name" value="NAT10_TcmA_helicase"/>
    <property type="match status" value="1"/>
</dbReference>
<dbReference type="SUPFAM" id="SSF55729">
    <property type="entry name" value="Acyl-CoA N-acyltransferases (Nat)"/>
    <property type="match status" value="1"/>
</dbReference>
<dbReference type="InterPro" id="IPR007807">
    <property type="entry name" value="TcmA/NAT10_helicase"/>
</dbReference>
<dbReference type="InterPro" id="IPR033442">
    <property type="entry name" value="TmcA_tRNA_bind"/>
</dbReference>
<dbReference type="Pfam" id="PF17176">
    <property type="entry name" value="tRNA_bind_3"/>
    <property type="match status" value="1"/>
</dbReference>
<dbReference type="InterPro" id="IPR024914">
    <property type="entry name" value="tRNA_acetyltr_TmcA"/>
</dbReference>
<dbReference type="InterPro" id="IPR027417">
    <property type="entry name" value="P-loop_NTPase"/>
</dbReference>
<proteinExistence type="inferred from homology"/>
<keyword evidence="6 9" id="KW-0067">ATP-binding</keyword>
<comment type="catalytic activity">
    <reaction evidence="9">
        <text>cytidine(34) in elongator tRNA(Met) + acetyl-CoA + ATP + H2O = N(4)-acetylcytidine(34) in elongator tRNA(Met) + ADP + phosphate + CoA + H(+)</text>
        <dbReference type="Rhea" id="RHEA:43788"/>
        <dbReference type="Rhea" id="RHEA-COMP:10693"/>
        <dbReference type="Rhea" id="RHEA-COMP:10694"/>
        <dbReference type="ChEBI" id="CHEBI:15377"/>
        <dbReference type="ChEBI" id="CHEBI:15378"/>
        <dbReference type="ChEBI" id="CHEBI:30616"/>
        <dbReference type="ChEBI" id="CHEBI:43474"/>
        <dbReference type="ChEBI" id="CHEBI:57287"/>
        <dbReference type="ChEBI" id="CHEBI:57288"/>
        <dbReference type="ChEBI" id="CHEBI:74900"/>
        <dbReference type="ChEBI" id="CHEBI:82748"/>
        <dbReference type="ChEBI" id="CHEBI:456216"/>
        <dbReference type="EC" id="2.3.1.193"/>
    </reaction>
</comment>
<evidence type="ECO:0000256" key="5">
    <source>
        <dbReference type="ARBA" id="ARBA00022741"/>
    </source>
</evidence>
<keyword evidence="3 9" id="KW-0808">Transferase</keyword>
<dbReference type="GO" id="GO:1990883">
    <property type="term" value="F:18S rRNA cytidine N-acetyltransferase activity"/>
    <property type="evidence" value="ECO:0007669"/>
    <property type="project" value="TreeGrafter"/>
</dbReference>
<dbReference type="PANTHER" id="PTHR10925">
    <property type="entry name" value="N-ACETYLTRANSFERASE 10"/>
    <property type="match status" value="1"/>
</dbReference>
<dbReference type="GO" id="GO:1904812">
    <property type="term" value="P:rRNA acetylation involved in maturation of SSU-rRNA"/>
    <property type="evidence" value="ECO:0007669"/>
    <property type="project" value="TreeGrafter"/>
</dbReference>
<dbReference type="Gene3D" id="3.40.50.11040">
    <property type="match status" value="1"/>
</dbReference>
<dbReference type="GO" id="GO:0005737">
    <property type="term" value="C:cytoplasm"/>
    <property type="evidence" value="ECO:0007669"/>
    <property type="project" value="UniProtKB-SubCell"/>
</dbReference>
<evidence type="ECO:0000259" key="10">
    <source>
        <dbReference type="PROSITE" id="PS51186"/>
    </source>
</evidence>
<keyword evidence="5 9" id="KW-0547">Nucleotide-binding</keyword>
<evidence type="ECO:0000313" key="12">
    <source>
        <dbReference type="Proteomes" id="UP000295657"/>
    </source>
</evidence>
<dbReference type="InterPro" id="IPR000182">
    <property type="entry name" value="GNAT_dom"/>
</dbReference>
<evidence type="ECO:0000256" key="1">
    <source>
        <dbReference type="ARBA" id="ARBA00022490"/>
    </source>
</evidence>
<evidence type="ECO:0000313" key="11">
    <source>
        <dbReference type="EMBL" id="TDQ58004.1"/>
    </source>
</evidence>
<keyword evidence="7 9" id="KW-0694">RNA-binding</keyword>
<dbReference type="PROSITE" id="PS51186">
    <property type="entry name" value="GNAT"/>
    <property type="match status" value="1"/>
</dbReference>
<keyword evidence="2 9" id="KW-0820">tRNA-binding</keyword>
<keyword evidence="1 9" id="KW-0963">Cytoplasm</keyword>
<evidence type="ECO:0000256" key="7">
    <source>
        <dbReference type="ARBA" id="ARBA00022884"/>
    </source>
</evidence>
<comment type="similarity">
    <text evidence="9">Belongs to the TmcA family.</text>
</comment>
<comment type="function">
    <text evidence="9">Catalyzes the formation of N(4)-acetylcytidine (ac(4)C) at the wobble position of tRNA(Met), by using acetyl-CoA as an acetyl donor and ATP (or GTP).</text>
</comment>
<gene>
    <name evidence="9" type="primary">tmcA</name>
    <name evidence="11" type="ORF">EDC45_1071</name>
</gene>
<comment type="caution">
    <text evidence="11">The sequence shown here is derived from an EMBL/GenBank/DDBJ whole genome shotgun (WGS) entry which is preliminary data.</text>
</comment>
<comment type="caution">
    <text evidence="9">Lacks conserved residue(s) required for the propagation of feature annotation.</text>
</comment>
<dbReference type="GO" id="GO:0002101">
    <property type="term" value="P:tRNA wobble cytosine modification"/>
    <property type="evidence" value="ECO:0007669"/>
    <property type="project" value="UniProtKB-UniRule"/>
</dbReference>
<dbReference type="CDD" id="cd04301">
    <property type="entry name" value="NAT_SF"/>
    <property type="match status" value="1"/>
</dbReference>
<evidence type="ECO:0000256" key="9">
    <source>
        <dbReference type="HAMAP-Rule" id="MF_01886"/>
    </source>
</evidence>
<dbReference type="InterPro" id="IPR038321">
    <property type="entry name" value="TmcA_C_sf"/>
</dbReference>
<dbReference type="GO" id="GO:0051391">
    <property type="term" value="P:tRNA acetylation"/>
    <property type="evidence" value="ECO:0007669"/>
    <property type="project" value="UniProtKB-UniRule"/>
</dbReference>
<comment type="subcellular location">
    <subcellularLocation>
        <location evidence="9">Cytoplasm</location>
    </subcellularLocation>
</comment>
<keyword evidence="12" id="KW-1185">Reference proteome</keyword>
<evidence type="ECO:0000256" key="8">
    <source>
        <dbReference type="ARBA" id="ARBA00023315"/>
    </source>
</evidence>
<organism evidence="11 12">
    <name type="scientific">Mesocricetibacter intestinalis</name>
    <dbReference type="NCBI Taxonomy" id="1521930"/>
    <lineage>
        <taxon>Bacteria</taxon>
        <taxon>Pseudomonadati</taxon>
        <taxon>Pseudomonadota</taxon>
        <taxon>Gammaproteobacteria</taxon>
        <taxon>Pasteurellales</taxon>
        <taxon>Pasteurellaceae</taxon>
        <taxon>Mesocricetibacter</taxon>
    </lineage>
</organism>
<dbReference type="GO" id="GO:0000049">
    <property type="term" value="F:tRNA binding"/>
    <property type="evidence" value="ECO:0007669"/>
    <property type="project" value="UniProtKB-UniRule"/>
</dbReference>
<dbReference type="InterPro" id="IPR032672">
    <property type="entry name" value="TmcA/NAT10/Kre33"/>
</dbReference>
<protein>
    <recommendedName>
        <fullName evidence="9">tRNA(Met) cytidine acetyltransferase TmcA</fullName>
        <ecNumber evidence="9">2.3.1.193</ecNumber>
    </recommendedName>
</protein>
<dbReference type="Pfam" id="PF13718">
    <property type="entry name" value="GNAT_acetyltr_2"/>
    <property type="match status" value="2"/>
</dbReference>
<accession>A0A4R6VI10</accession>
<dbReference type="Proteomes" id="UP000295657">
    <property type="component" value="Unassembled WGS sequence"/>
</dbReference>
<reference evidence="11 12" key="1">
    <citation type="submission" date="2019-03" db="EMBL/GenBank/DDBJ databases">
        <title>Genomic Encyclopedia of Type Strains, Phase IV (KMG-IV): sequencing the most valuable type-strain genomes for metagenomic binning, comparative biology and taxonomic classification.</title>
        <authorList>
            <person name="Goeker M."/>
        </authorList>
    </citation>
    <scope>NUCLEOTIDE SEQUENCE [LARGE SCALE GENOMIC DNA]</scope>
    <source>
        <strain evidence="11 12">DSM 28403</strain>
    </source>
</reference>
<feature type="binding site" evidence="9">
    <location>
        <position position="154"/>
    </location>
    <ligand>
        <name>ATP</name>
        <dbReference type="ChEBI" id="CHEBI:30616"/>
    </ligand>
</feature>
<evidence type="ECO:0000256" key="3">
    <source>
        <dbReference type="ARBA" id="ARBA00022679"/>
    </source>
</evidence>